<dbReference type="PRINTS" id="PR01217">
    <property type="entry name" value="PRICHEXTENSN"/>
</dbReference>
<dbReference type="EMBL" id="KV918822">
    <property type="protein sequence ID" value="OSX78059.1"/>
    <property type="molecule type" value="Genomic_DNA"/>
</dbReference>
<accession>A0A1X6PAX8</accession>
<name>A0A1X6PAX8_PORUM</name>
<protein>
    <submittedName>
        <fullName evidence="2">Uncharacterized protein</fullName>
    </submittedName>
</protein>
<organism evidence="2 3">
    <name type="scientific">Porphyra umbilicalis</name>
    <name type="common">Purple laver</name>
    <name type="synonym">Red alga</name>
    <dbReference type="NCBI Taxonomy" id="2786"/>
    <lineage>
        <taxon>Eukaryota</taxon>
        <taxon>Rhodophyta</taxon>
        <taxon>Bangiophyceae</taxon>
        <taxon>Bangiales</taxon>
        <taxon>Bangiaceae</taxon>
        <taxon>Porphyra</taxon>
    </lineage>
</organism>
<dbReference type="AlphaFoldDB" id="A0A1X6PAX8"/>
<sequence length="197" mass="20631">MHLAGAVGSRGGRSGWASPEVPLALLSVSTSLLTPSTGPHDALTRPCHFPPGYQPTPVTSPPPSPSPPSASPRCLPTAATPPLPPRRCLIPLPPPPPPRQPGVTPLRPPPPPAITLATRCPFPATPWAWLYPLAIPQVDRRGRASLLGSGVGVVWEWGRGGVGVGRGWCRSVLRVMCHALEAMPCLKTLGFSNSSCK</sequence>
<evidence type="ECO:0000313" key="2">
    <source>
        <dbReference type="EMBL" id="OSX78059.1"/>
    </source>
</evidence>
<evidence type="ECO:0000256" key="1">
    <source>
        <dbReference type="SAM" id="MobiDB-lite"/>
    </source>
</evidence>
<dbReference type="Proteomes" id="UP000218209">
    <property type="component" value="Unassembled WGS sequence"/>
</dbReference>
<keyword evidence="3" id="KW-1185">Reference proteome</keyword>
<feature type="compositionally biased region" description="Pro residues" evidence="1">
    <location>
        <begin position="48"/>
        <end position="70"/>
    </location>
</feature>
<reference evidence="2 3" key="1">
    <citation type="submission" date="2017-03" db="EMBL/GenBank/DDBJ databases">
        <title>WGS assembly of Porphyra umbilicalis.</title>
        <authorList>
            <person name="Brawley S.H."/>
            <person name="Blouin N.A."/>
            <person name="Ficko-Blean E."/>
            <person name="Wheeler G.L."/>
            <person name="Lohr M."/>
            <person name="Goodson H.V."/>
            <person name="Jenkins J.W."/>
            <person name="Blaby-Haas C.E."/>
            <person name="Helliwell K.E."/>
            <person name="Chan C."/>
            <person name="Marriage T."/>
            <person name="Bhattacharya D."/>
            <person name="Klein A.S."/>
            <person name="Badis Y."/>
            <person name="Brodie J."/>
            <person name="Cao Y."/>
            <person name="Collen J."/>
            <person name="Dittami S.M."/>
            <person name="Gachon C.M."/>
            <person name="Green B.R."/>
            <person name="Karpowicz S."/>
            <person name="Kim J.W."/>
            <person name="Kudahl U."/>
            <person name="Lin S."/>
            <person name="Michel G."/>
            <person name="Mittag M."/>
            <person name="Olson B.J."/>
            <person name="Pangilinan J."/>
            <person name="Peng Y."/>
            <person name="Qiu H."/>
            <person name="Shu S."/>
            <person name="Singer J.T."/>
            <person name="Smith A.G."/>
            <person name="Sprecher B.N."/>
            <person name="Wagner V."/>
            <person name="Wang W."/>
            <person name="Wang Z.-Y."/>
            <person name="Yan J."/>
            <person name="Yarish C."/>
            <person name="Zoeuner-Riek S."/>
            <person name="Zhuang Y."/>
            <person name="Zou Y."/>
            <person name="Lindquist E.A."/>
            <person name="Grimwood J."/>
            <person name="Barry K."/>
            <person name="Rokhsar D.S."/>
            <person name="Schmutz J."/>
            <person name="Stiller J.W."/>
            <person name="Grossman A.R."/>
            <person name="Prochnik S.E."/>
        </authorList>
    </citation>
    <scope>NUCLEOTIDE SEQUENCE [LARGE SCALE GENOMIC DNA]</scope>
    <source>
        <strain evidence="2">4086291</strain>
    </source>
</reference>
<gene>
    <name evidence="2" type="ORF">BU14_0125s0047</name>
</gene>
<proteinExistence type="predicted"/>
<evidence type="ECO:0000313" key="3">
    <source>
        <dbReference type="Proteomes" id="UP000218209"/>
    </source>
</evidence>
<feature type="compositionally biased region" description="Pro residues" evidence="1">
    <location>
        <begin position="79"/>
        <end position="105"/>
    </location>
</feature>
<feature type="region of interest" description="Disordered" evidence="1">
    <location>
        <begin position="33"/>
        <end position="105"/>
    </location>
</feature>